<dbReference type="GO" id="GO:0097367">
    <property type="term" value="F:carbohydrate derivative binding"/>
    <property type="evidence" value="ECO:0007669"/>
    <property type="project" value="TreeGrafter"/>
</dbReference>
<dbReference type="CDD" id="cd00087">
    <property type="entry name" value="FReD"/>
    <property type="match status" value="1"/>
</dbReference>
<reference evidence="3" key="3">
    <citation type="submission" date="2025-09" db="UniProtKB">
        <authorList>
            <consortium name="Ensembl"/>
        </authorList>
    </citation>
    <scope>IDENTIFICATION</scope>
</reference>
<reference evidence="3 4" key="1">
    <citation type="journal article" date="2011" name="Proc. Natl. Acad. Sci. U.S.A.">
        <title>Genetic diversity and population structure of the endangered marsupial Sarcophilus harrisii (Tasmanian devil).</title>
        <authorList>
            <person name="Miller W."/>
            <person name="Hayes V.M."/>
            <person name="Ratan A."/>
            <person name="Petersen D.C."/>
            <person name="Wittekindt N.E."/>
            <person name="Miller J."/>
            <person name="Walenz B."/>
            <person name="Knight J."/>
            <person name="Qi J."/>
            <person name="Zhao F."/>
            <person name="Wang Q."/>
            <person name="Bedoya-Reina O.C."/>
            <person name="Katiyar N."/>
            <person name="Tomsho L.P."/>
            <person name="Kasson L.M."/>
            <person name="Hardie R.A."/>
            <person name="Woodbridge P."/>
            <person name="Tindall E.A."/>
            <person name="Bertelsen M.F."/>
            <person name="Dixon D."/>
            <person name="Pyecroft S."/>
            <person name="Helgen K.M."/>
            <person name="Lesk A.M."/>
            <person name="Pringle T.H."/>
            <person name="Patterson N."/>
            <person name="Zhang Y."/>
            <person name="Kreiss A."/>
            <person name="Woods G.M."/>
            <person name="Jones M.E."/>
            <person name="Schuster S.C."/>
        </authorList>
    </citation>
    <scope>NUCLEOTIDE SEQUENCE [LARGE SCALE GENOMIC DNA]</scope>
</reference>
<reference evidence="3" key="2">
    <citation type="submission" date="2025-08" db="UniProtKB">
        <authorList>
            <consortium name="Ensembl"/>
        </authorList>
    </citation>
    <scope>IDENTIFICATION</scope>
</reference>
<dbReference type="Gene3D" id="2.40.128.20">
    <property type="match status" value="1"/>
</dbReference>
<dbReference type="PROSITE" id="PS51406">
    <property type="entry name" value="FIBRINOGEN_C_2"/>
    <property type="match status" value="1"/>
</dbReference>
<dbReference type="SUPFAM" id="SSF56496">
    <property type="entry name" value="Fibrinogen C-terminal domain-like"/>
    <property type="match status" value="1"/>
</dbReference>
<dbReference type="Gene3D" id="3.90.215.10">
    <property type="entry name" value="Gamma Fibrinogen, chain A, domain 1"/>
    <property type="match status" value="1"/>
</dbReference>
<evidence type="ECO:0000256" key="1">
    <source>
        <dbReference type="ARBA" id="ARBA00023157"/>
    </source>
</evidence>
<dbReference type="Ensembl" id="ENSSHAT00000002474.2">
    <property type="protein sequence ID" value="ENSSHAP00000002448.2"/>
    <property type="gene ID" value="ENSSHAG00000002167.2"/>
</dbReference>
<dbReference type="GO" id="GO:0005102">
    <property type="term" value="F:signaling receptor binding"/>
    <property type="evidence" value="ECO:0007669"/>
    <property type="project" value="TreeGrafter"/>
</dbReference>
<name>G3VGZ4_SARHA</name>
<dbReference type="HOGENOM" id="CLU_094061_3_1_1"/>
<dbReference type="FunCoup" id="G3VGZ4">
    <property type="interactions" value="10"/>
</dbReference>
<dbReference type="GeneTree" id="ENSGT00940000163282"/>
<dbReference type="PANTHER" id="PTHR19143">
    <property type="entry name" value="FIBRINOGEN/TENASCIN/ANGIOPOEITIN"/>
    <property type="match status" value="1"/>
</dbReference>
<dbReference type="STRING" id="9305.ENSSHAP00000002448"/>
<dbReference type="InterPro" id="IPR020837">
    <property type="entry name" value="Fibrinogen_CS"/>
</dbReference>
<dbReference type="SUPFAM" id="SSF50814">
    <property type="entry name" value="Lipocalins"/>
    <property type="match status" value="1"/>
</dbReference>
<dbReference type="Proteomes" id="UP000007648">
    <property type="component" value="Unassembled WGS sequence"/>
</dbReference>
<dbReference type="GO" id="GO:0005615">
    <property type="term" value="C:extracellular space"/>
    <property type="evidence" value="ECO:0007669"/>
    <property type="project" value="TreeGrafter"/>
</dbReference>
<dbReference type="InParanoid" id="G3VGZ4"/>
<dbReference type="SMART" id="SM00186">
    <property type="entry name" value="FBG"/>
    <property type="match status" value="1"/>
</dbReference>
<proteinExistence type="predicted"/>
<dbReference type="InterPro" id="IPR014716">
    <property type="entry name" value="Fibrinogen_a/b/g_C_1"/>
</dbReference>
<dbReference type="InterPro" id="IPR002181">
    <property type="entry name" value="Fibrinogen_a/b/g_C_dom"/>
</dbReference>
<evidence type="ECO:0000313" key="4">
    <source>
        <dbReference type="Proteomes" id="UP000007648"/>
    </source>
</evidence>
<sequence length="293" mass="32892">MNTDGGGWTVFQRRVDGSVNFFRSWTAYKRGFGSRLGEFCLGNDNLHLLTTQGDSELRIDLQDFDHNHHFAKYSSFQVAGETDNYKLNLGAFVDGNAGDSLMYHNHFGFTTRDRDNDAYEGNCAMIYQGAWWYNDCHMSNLNGLWYVVSMVSDCKVFLGKKESILMSTRLINATEGGNLTVHMAFPGADGCKTMDAEYIKIGSEGHFKVPANGFLDVRVAETDYNSYCILYIYKELDGVFSTMVQLFSRTQGVSGKALRAFQDFYPIVGLEDDMMSLLSKSDACSQENIEGKA</sequence>
<accession>G3VGZ4</accession>
<dbReference type="PROSITE" id="PS00514">
    <property type="entry name" value="FIBRINOGEN_C_1"/>
    <property type="match status" value="1"/>
</dbReference>
<dbReference type="InterPro" id="IPR012674">
    <property type="entry name" value="Calycin"/>
</dbReference>
<dbReference type="PRINTS" id="PR00179">
    <property type="entry name" value="LIPOCALIN"/>
</dbReference>
<keyword evidence="4" id="KW-1185">Reference proteome</keyword>
<dbReference type="Pfam" id="PF00147">
    <property type="entry name" value="Fibrinogen_C"/>
    <property type="match status" value="1"/>
</dbReference>
<organism evidence="3 4">
    <name type="scientific">Sarcophilus harrisii</name>
    <name type="common">Tasmanian devil</name>
    <name type="synonym">Sarcophilus laniarius</name>
    <dbReference type="NCBI Taxonomy" id="9305"/>
    <lineage>
        <taxon>Eukaryota</taxon>
        <taxon>Metazoa</taxon>
        <taxon>Chordata</taxon>
        <taxon>Craniata</taxon>
        <taxon>Vertebrata</taxon>
        <taxon>Euteleostomi</taxon>
        <taxon>Mammalia</taxon>
        <taxon>Metatheria</taxon>
        <taxon>Dasyuromorphia</taxon>
        <taxon>Dasyuridae</taxon>
        <taxon>Sarcophilus</taxon>
    </lineage>
</organism>
<dbReference type="InterPro" id="IPR036056">
    <property type="entry name" value="Fibrinogen-like_C"/>
</dbReference>
<dbReference type="PANTHER" id="PTHR19143:SF467">
    <property type="entry name" value="FICOLIN-2-LIKE"/>
    <property type="match status" value="1"/>
</dbReference>
<keyword evidence="1" id="KW-1015">Disulfide bond</keyword>
<protein>
    <recommendedName>
        <fullName evidence="2">Fibrinogen C-terminal domain-containing protein</fullName>
    </recommendedName>
</protein>
<evidence type="ECO:0000313" key="3">
    <source>
        <dbReference type="Ensembl" id="ENSSHAP00000002448.2"/>
    </source>
</evidence>
<dbReference type="GO" id="GO:0001867">
    <property type="term" value="P:complement activation, lectin pathway"/>
    <property type="evidence" value="ECO:0007669"/>
    <property type="project" value="TreeGrafter"/>
</dbReference>
<dbReference type="GO" id="GO:0003823">
    <property type="term" value="F:antigen binding"/>
    <property type="evidence" value="ECO:0007669"/>
    <property type="project" value="TreeGrafter"/>
</dbReference>
<dbReference type="AlphaFoldDB" id="G3VGZ4"/>
<dbReference type="eggNOG" id="ENOG502S13A">
    <property type="taxonomic scope" value="Eukaryota"/>
</dbReference>
<feature type="domain" description="Fibrinogen C-terminal" evidence="2">
    <location>
        <begin position="1"/>
        <end position="146"/>
    </location>
</feature>
<evidence type="ECO:0000259" key="2">
    <source>
        <dbReference type="PROSITE" id="PS51406"/>
    </source>
</evidence>
<dbReference type="InterPro" id="IPR050373">
    <property type="entry name" value="Fibrinogen_C-term_domain"/>
</dbReference>